<keyword evidence="3" id="KW-1185">Reference proteome</keyword>
<gene>
    <name evidence="2" type="ORF">I551_6906</name>
</gene>
<accession>A0ABP3A560</accession>
<name>A0ABP3A560_MYCUL</name>
<dbReference type="Proteomes" id="UP000020681">
    <property type="component" value="Unassembled WGS sequence"/>
</dbReference>
<dbReference type="EMBL" id="JAOL01000170">
    <property type="protein sequence ID" value="EUA86627.1"/>
    <property type="molecule type" value="Genomic_DNA"/>
</dbReference>
<reference evidence="2 3" key="1">
    <citation type="submission" date="2014-01" db="EMBL/GenBank/DDBJ databases">
        <authorList>
            <person name="Dobos K."/>
            <person name="Lenaerts A."/>
            <person name="Ordway D."/>
            <person name="DeGroote M.A."/>
            <person name="Parker T."/>
            <person name="Sizemore C."/>
            <person name="Tallon L.J."/>
            <person name="Sadzewicz L.K."/>
            <person name="Sengamalay N."/>
            <person name="Fraser C.M."/>
            <person name="Hine E."/>
            <person name="Shefchek K.A."/>
            <person name="Das S.P."/>
            <person name="Tettelin H."/>
        </authorList>
    </citation>
    <scope>NUCLEOTIDE SEQUENCE [LARGE SCALE GENOMIC DNA]</scope>
    <source>
        <strain evidence="2 3">Harvey</strain>
    </source>
</reference>
<sequence>MSEAPIAVEFFACSGCSSSDAATGPDPDRLPVAGVRDAPV</sequence>
<evidence type="ECO:0000313" key="2">
    <source>
        <dbReference type="EMBL" id="EUA86627.1"/>
    </source>
</evidence>
<comment type="caution">
    <text evidence="2">The sequence shown here is derived from an EMBL/GenBank/DDBJ whole genome shotgun (WGS) entry which is preliminary data.</text>
</comment>
<feature type="region of interest" description="Disordered" evidence="1">
    <location>
        <begin position="17"/>
        <end position="40"/>
    </location>
</feature>
<keyword evidence="2" id="KW-0449">Lipoprotein</keyword>
<proteinExistence type="predicted"/>
<protein>
    <submittedName>
        <fullName evidence="2">Lipoprotein</fullName>
    </submittedName>
</protein>
<evidence type="ECO:0000256" key="1">
    <source>
        <dbReference type="SAM" id="MobiDB-lite"/>
    </source>
</evidence>
<organism evidence="2 3">
    <name type="scientific">Mycobacterium ulcerans str. Harvey</name>
    <dbReference type="NCBI Taxonomy" id="1299332"/>
    <lineage>
        <taxon>Bacteria</taxon>
        <taxon>Bacillati</taxon>
        <taxon>Actinomycetota</taxon>
        <taxon>Actinomycetes</taxon>
        <taxon>Mycobacteriales</taxon>
        <taxon>Mycobacteriaceae</taxon>
        <taxon>Mycobacterium</taxon>
        <taxon>Mycobacterium ulcerans group</taxon>
    </lineage>
</organism>
<evidence type="ECO:0000313" key="3">
    <source>
        <dbReference type="Proteomes" id="UP000020681"/>
    </source>
</evidence>